<evidence type="ECO:0000313" key="3">
    <source>
        <dbReference type="Proteomes" id="UP000663874"/>
    </source>
</evidence>
<sequence>ETGNGVQETGNDAQQPDNGNGAQQPDNENGAQQPDNGNGAQQPDNGNDAQQPDNGNDAQQPDNGNGAQQPDNGNGAQQPDNGKDAQQPDNGNTGQGVETGNGVQETGNDAQQPDNGNVLQYPGNLNSGEGLENANSGQANDESDNHESPEIVHDFEIQFRNRYFPTIMVPKNYDKLKQRTQSCDEPITSYIDDIINLCREIDPTMSDSIFMQHLMSEINPDFRKEMSRHVSCMNTLNEFLKYAKIEPALYDTFEKSRQLSIESKQSNFTFNHSRISTLTAMIKQPKFRYHYIKQNSRSHFLS</sequence>
<proteinExistence type="predicted"/>
<dbReference type="AlphaFoldDB" id="A0A820ALU0"/>
<feature type="region of interest" description="Disordered" evidence="1">
    <location>
        <begin position="1"/>
        <end position="147"/>
    </location>
</feature>
<comment type="caution">
    <text evidence="2">The sequence shown here is derived from an EMBL/GenBank/DDBJ whole genome shotgun (WGS) entry which is preliminary data.</text>
</comment>
<organism evidence="2 3">
    <name type="scientific">Rotaria sordida</name>
    <dbReference type="NCBI Taxonomy" id="392033"/>
    <lineage>
        <taxon>Eukaryota</taxon>
        <taxon>Metazoa</taxon>
        <taxon>Spiralia</taxon>
        <taxon>Gnathifera</taxon>
        <taxon>Rotifera</taxon>
        <taxon>Eurotatoria</taxon>
        <taxon>Bdelloidea</taxon>
        <taxon>Philodinida</taxon>
        <taxon>Philodinidae</taxon>
        <taxon>Rotaria</taxon>
    </lineage>
</organism>
<reference evidence="2" key="1">
    <citation type="submission" date="2021-02" db="EMBL/GenBank/DDBJ databases">
        <authorList>
            <person name="Nowell W R."/>
        </authorList>
    </citation>
    <scope>NUCLEOTIDE SEQUENCE</scope>
</reference>
<accession>A0A820ALU0</accession>
<evidence type="ECO:0000313" key="2">
    <source>
        <dbReference type="EMBL" id="CAF4178155.1"/>
    </source>
</evidence>
<feature type="non-terminal residue" evidence="2">
    <location>
        <position position="1"/>
    </location>
</feature>
<dbReference type="Proteomes" id="UP000663874">
    <property type="component" value="Unassembled WGS sequence"/>
</dbReference>
<name>A0A820ALU0_9BILA</name>
<dbReference type="EMBL" id="CAJOBE010014441">
    <property type="protein sequence ID" value="CAF4178155.1"/>
    <property type="molecule type" value="Genomic_DNA"/>
</dbReference>
<feature type="compositionally biased region" description="Polar residues" evidence="1">
    <location>
        <begin position="1"/>
        <end position="80"/>
    </location>
</feature>
<evidence type="ECO:0000256" key="1">
    <source>
        <dbReference type="SAM" id="MobiDB-lite"/>
    </source>
</evidence>
<evidence type="ECO:0008006" key="4">
    <source>
        <dbReference type="Google" id="ProtNLM"/>
    </source>
</evidence>
<gene>
    <name evidence="2" type="ORF">FNK824_LOCUS35068</name>
</gene>
<protein>
    <recommendedName>
        <fullName evidence="4">Retrotransposon gag domain-containing protein</fullName>
    </recommendedName>
</protein>
<feature type="compositionally biased region" description="Polar residues" evidence="1">
    <location>
        <begin position="100"/>
        <end position="140"/>
    </location>
</feature>